<reference evidence="1 2" key="1">
    <citation type="submission" date="2014-01" db="EMBL/GenBank/DDBJ databases">
        <authorList>
            <person name="Dobos K."/>
            <person name="Lenaerts A."/>
            <person name="Ordway D."/>
            <person name="DeGroote M.A."/>
            <person name="Parker T."/>
            <person name="Sizemore C."/>
            <person name="Tallon L.J."/>
            <person name="Sadzewicz L.K."/>
            <person name="Sengamalay N."/>
            <person name="Fraser C.M."/>
            <person name="Hine E."/>
            <person name="Shefchek K.A."/>
            <person name="Das S.P."/>
            <person name="Tettelin H."/>
        </authorList>
    </citation>
    <scope>NUCLEOTIDE SEQUENCE [LARGE SCALE GENOMIC DNA]</scope>
    <source>
        <strain evidence="1 2">Harvey</strain>
    </source>
</reference>
<dbReference type="Proteomes" id="UP000020681">
    <property type="component" value="Unassembled WGS sequence"/>
</dbReference>
<proteinExistence type="predicted"/>
<organism evidence="1 2">
    <name type="scientific">Mycobacterium ulcerans str. Harvey</name>
    <dbReference type="NCBI Taxonomy" id="1299332"/>
    <lineage>
        <taxon>Bacteria</taxon>
        <taxon>Bacillati</taxon>
        <taxon>Actinomycetota</taxon>
        <taxon>Actinomycetes</taxon>
        <taxon>Mycobacteriales</taxon>
        <taxon>Mycobacteriaceae</taxon>
        <taxon>Mycobacterium</taxon>
        <taxon>Mycobacterium ulcerans group</taxon>
    </lineage>
</organism>
<name>A0ABN0R609_MYCUL</name>
<evidence type="ECO:0000313" key="1">
    <source>
        <dbReference type="EMBL" id="EUA92511.1"/>
    </source>
</evidence>
<evidence type="ECO:0000313" key="2">
    <source>
        <dbReference type="Proteomes" id="UP000020681"/>
    </source>
</evidence>
<keyword evidence="2" id="KW-1185">Reference proteome</keyword>
<protein>
    <submittedName>
        <fullName evidence="1">Uncharacterized protein</fullName>
    </submittedName>
</protein>
<dbReference type="EMBL" id="JAOL01000076">
    <property type="protein sequence ID" value="EUA92511.1"/>
    <property type="molecule type" value="Genomic_DNA"/>
</dbReference>
<comment type="caution">
    <text evidence="1">The sequence shown here is derived from an EMBL/GenBank/DDBJ whole genome shotgun (WGS) entry which is preliminary data.</text>
</comment>
<gene>
    <name evidence="1" type="ORF">I551_1006</name>
</gene>
<sequence length="43" mass="4825">MLYGRFENVRNYRAIGHDKIRDVPSRPSAVDLQVKPDAQLAAG</sequence>
<accession>A0ABN0R609</accession>